<dbReference type="Gene3D" id="3.90.550.10">
    <property type="entry name" value="Spore Coat Polysaccharide Biosynthesis Protein SpsA, Chain A"/>
    <property type="match status" value="1"/>
</dbReference>
<dbReference type="Pfam" id="PF00483">
    <property type="entry name" value="NTP_transferase"/>
    <property type="match status" value="1"/>
</dbReference>
<accession>R9GV54</accession>
<dbReference type="PANTHER" id="PTHR46390">
    <property type="entry name" value="MANNOSE-1-PHOSPHATE GUANYLYLTRANSFERASE"/>
    <property type="match status" value="1"/>
</dbReference>
<keyword evidence="4 9" id="KW-0548">Nucleotidyltransferase</keyword>
<feature type="domain" description="Nucleotidyl transferase" evidence="8">
    <location>
        <begin position="12"/>
        <end position="294"/>
    </location>
</feature>
<evidence type="ECO:0000256" key="1">
    <source>
        <dbReference type="ARBA" id="ARBA00006115"/>
    </source>
</evidence>
<comment type="similarity">
    <text evidence="1">Belongs to the mannose-6-phosphate isomerase type 2 family.</text>
</comment>
<evidence type="ECO:0000313" key="9">
    <source>
        <dbReference type="EMBL" id="EOR95563.1"/>
    </source>
</evidence>
<keyword evidence="3 9" id="KW-0808">Transferase</keyword>
<dbReference type="GO" id="GO:0005525">
    <property type="term" value="F:GTP binding"/>
    <property type="evidence" value="ECO:0007669"/>
    <property type="project" value="UniProtKB-KW"/>
</dbReference>
<proteinExistence type="inferred from homology"/>
<gene>
    <name evidence="9" type="ORF">ADIARSV_1246</name>
</gene>
<dbReference type="CDD" id="cd02509">
    <property type="entry name" value="GDP-M1P_Guanylyltransferase"/>
    <property type="match status" value="1"/>
</dbReference>
<keyword evidence="5" id="KW-0547">Nucleotide-binding</keyword>
<name>R9GV54_9SPHI</name>
<evidence type="ECO:0000256" key="7">
    <source>
        <dbReference type="ARBA" id="ARBA00047343"/>
    </source>
</evidence>
<evidence type="ECO:0000256" key="2">
    <source>
        <dbReference type="ARBA" id="ARBA00012387"/>
    </source>
</evidence>
<evidence type="ECO:0000313" key="10">
    <source>
        <dbReference type="Proteomes" id="UP000014174"/>
    </source>
</evidence>
<dbReference type="STRING" id="1150600.ADIARSV_1246"/>
<evidence type="ECO:0000259" key="8">
    <source>
        <dbReference type="Pfam" id="PF00483"/>
    </source>
</evidence>
<dbReference type="SUPFAM" id="SSF159283">
    <property type="entry name" value="Guanosine diphospho-D-mannose pyrophosphorylase/mannose-6-phosphate isomerase linker domain"/>
    <property type="match status" value="1"/>
</dbReference>
<dbReference type="InterPro" id="IPR005835">
    <property type="entry name" value="NTP_transferase_dom"/>
</dbReference>
<dbReference type="InterPro" id="IPR029044">
    <property type="entry name" value="Nucleotide-diphossugar_trans"/>
</dbReference>
<dbReference type="PATRIC" id="fig|1150600.3.peg.1223"/>
<evidence type="ECO:0000256" key="4">
    <source>
        <dbReference type="ARBA" id="ARBA00022695"/>
    </source>
</evidence>
<dbReference type="OrthoDB" id="9806359at2"/>
<dbReference type="InterPro" id="IPR049577">
    <property type="entry name" value="GMPP_N"/>
</dbReference>
<dbReference type="InterPro" id="IPR051161">
    <property type="entry name" value="Mannose-6P_isomerase_type2"/>
</dbReference>
<dbReference type="eggNOG" id="COG0836">
    <property type="taxonomic scope" value="Bacteria"/>
</dbReference>
<keyword evidence="10" id="KW-1185">Reference proteome</keyword>
<dbReference type="GO" id="GO:0004475">
    <property type="term" value="F:mannose-1-phosphate guanylyltransferase (GTP) activity"/>
    <property type="evidence" value="ECO:0007669"/>
    <property type="project" value="UniProtKB-EC"/>
</dbReference>
<evidence type="ECO:0000256" key="5">
    <source>
        <dbReference type="ARBA" id="ARBA00022741"/>
    </source>
</evidence>
<protein>
    <recommendedName>
        <fullName evidence="2">mannose-1-phosphate guanylyltransferase</fullName>
        <ecNumber evidence="2">2.7.7.13</ecNumber>
    </recommendedName>
</protein>
<organism evidence="9 10">
    <name type="scientific">Arcticibacter svalbardensis MN12-7</name>
    <dbReference type="NCBI Taxonomy" id="1150600"/>
    <lineage>
        <taxon>Bacteria</taxon>
        <taxon>Pseudomonadati</taxon>
        <taxon>Bacteroidota</taxon>
        <taxon>Sphingobacteriia</taxon>
        <taxon>Sphingobacteriales</taxon>
        <taxon>Sphingobacteriaceae</taxon>
        <taxon>Arcticibacter</taxon>
    </lineage>
</organism>
<evidence type="ECO:0000256" key="3">
    <source>
        <dbReference type="ARBA" id="ARBA00022679"/>
    </source>
</evidence>
<dbReference type="GO" id="GO:0009298">
    <property type="term" value="P:GDP-mannose biosynthetic process"/>
    <property type="evidence" value="ECO:0007669"/>
    <property type="project" value="TreeGrafter"/>
</dbReference>
<dbReference type="AlphaFoldDB" id="R9GV54"/>
<keyword evidence="6" id="KW-0342">GTP-binding</keyword>
<dbReference type="PANTHER" id="PTHR46390:SF1">
    <property type="entry name" value="MANNOSE-1-PHOSPHATE GUANYLYLTRANSFERASE"/>
    <property type="match status" value="1"/>
</dbReference>
<evidence type="ECO:0000256" key="6">
    <source>
        <dbReference type="ARBA" id="ARBA00023134"/>
    </source>
</evidence>
<comment type="caution">
    <text evidence="9">The sequence shown here is derived from an EMBL/GenBank/DDBJ whole genome shotgun (WGS) entry which is preliminary data.</text>
</comment>
<dbReference type="Proteomes" id="UP000014174">
    <property type="component" value="Unassembled WGS sequence"/>
</dbReference>
<dbReference type="RefSeq" id="WP_016194487.1">
    <property type="nucleotide sequence ID" value="NZ_AQPN01000047.1"/>
</dbReference>
<dbReference type="EC" id="2.7.7.13" evidence="2"/>
<reference evidence="9 10" key="1">
    <citation type="journal article" date="2013" name="Genome Announc.">
        <title>Draft Genome Sequence of Arcticibacter svalbardensis Strain MN12-7T, a Member of the Family Sphingobacteriaceae Isolated from an Arctic Soil Sample.</title>
        <authorList>
            <person name="Shivaji S."/>
            <person name="Ara S."/>
            <person name="Prasad S."/>
            <person name="Manasa B.P."/>
            <person name="Begum Z."/>
            <person name="Singh A."/>
            <person name="Kumar Pinnaka A."/>
        </authorList>
    </citation>
    <scope>NUCLEOTIDE SEQUENCE [LARGE SCALE GENOMIC DNA]</scope>
    <source>
        <strain evidence="9 10">MN12-7</strain>
    </source>
</reference>
<dbReference type="EMBL" id="AQPN01000047">
    <property type="protein sequence ID" value="EOR95563.1"/>
    <property type="molecule type" value="Genomic_DNA"/>
</dbReference>
<dbReference type="SUPFAM" id="SSF53448">
    <property type="entry name" value="Nucleotide-diphospho-sugar transferases"/>
    <property type="match status" value="1"/>
</dbReference>
<comment type="catalytic activity">
    <reaction evidence="7">
        <text>alpha-D-mannose 1-phosphate + GTP + H(+) = GDP-alpha-D-mannose + diphosphate</text>
        <dbReference type="Rhea" id="RHEA:15229"/>
        <dbReference type="ChEBI" id="CHEBI:15378"/>
        <dbReference type="ChEBI" id="CHEBI:33019"/>
        <dbReference type="ChEBI" id="CHEBI:37565"/>
        <dbReference type="ChEBI" id="CHEBI:57527"/>
        <dbReference type="ChEBI" id="CHEBI:58409"/>
        <dbReference type="EC" id="2.7.7.13"/>
    </reaction>
</comment>
<dbReference type="FunFam" id="3.90.550.10:FF:000046">
    <property type="entry name" value="Mannose-1-phosphate guanylyltransferase (GDP)"/>
    <property type="match status" value="1"/>
</dbReference>
<sequence length="366" mass="41190">MINQTQNSNYYAVIMAGGVGSRFWPVSRTAYPKQFIDIAGTGMSLIQATYERFKDIVPTQNIYILTNDKYRDLVKEQLKGIQDYQILCEPVMRNTAPCIAYACHKISELNPKASIVVAPSDHLILNTRQFTLDVSNALQTAESNPCLITLGIQPSRPDTGYGYIRYSNQELGNGFKKVAQFTEKPDKEHAESFLKSGDYLWNAGIFIWSAAEVLKAFETQLPEMNKLFLQGRNVYNTGNESTFLKENYPNCQNISIDYGIMENAENVFVLPVEFGWSDLGTWASLYSLAEKDENQNVVIPSEGTILHDTSGCMINIPEGKKLVIKGLHDYIIAEANDTLMIIPRESEQEVKQIVADVKTKYGENFV</sequence>